<evidence type="ECO:0000256" key="1">
    <source>
        <dbReference type="SAM" id="Phobius"/>
    </source>
</evidence>
<accession>A0A1B9XXM0</accession>
<keyword evidence="1" id="KW-0812">Transmembrane</keyword>
<keyword evidence="1" id="KW-1133">Transmembrane helix</keyword>
<reference evidence="2 3" key="1">
    <citation type="submission" date="2016-06" db="EMBL/GenBank/DDBJ databases">
        <title>Draft Genome Sequence of Tenacibaculum soleae UCD-KL19.</title>
        <authorList>
            <person name="Eisen J.A."/>
            <person name="Coil D.A."/>
            <person name="Lujan K.M."/>
        </authorList>
    </citation>
    <scope>NUCLEOTIDE SEQUENCE [LARGE SCALE GENOMIC DNA]</scope>
    <source>
        <strain evidence="2 3">UCD-KL19</strain>
    </source>
</reference>
<proteinExistence type="predicted"/>
<dbReference type="STRING" id="447689.BA195_11570"/>
<evidence type="ECO:0000313" key="2">
    <source>
        <dbReference type="EMBL" id="OCK42256.1"/>
    </source>
</evidence>
<dbReference type="AlphaFoldDB" id="A0A1B9XXM0"/>
<protein>
    <submittedName>
        <fullName evidence="2">Uncharacterized protein</fullName>
    </submittedName>
</protein>
<dbReference type="EMBL" id="MAKX01000024">
    <property type="protein sequence ID" value="OCK42256.1"/>
    <property type="molecule type" value="Genomic_DNA"/>
</dbReference>
<feature type="transmembrane region" description="Helical" evidence="1">
    <location>
        <begin position="34"/>
        <end position="53"/>
    </location>
</feature>
<comment type="caution">
    <text evidence="2">The sequence shown here is derived from an EMBL/GenBank/DDBJ whole genome shotgun (WGS) entry which is preliminary data.</text>
</comment>
<keyword evidence="1" id="KW-0472">Membrane</keyword>
<gene>
    <name evidence="2" type="ORF">BA195_11570</name>
</gene>
<organism evidence="2 3">
    <name type="scientific">Tenacibaculum soleae</name>
    <dbReference type="NCBI Taxonomy" id="447689"/>
    <lineage>
        <taxon>Bacteria</taxon>
        <taxon>Pseudomonadati</taxon>
        <taxon>Bacteroidota</taxon>
        <taxon>Flavobacteriia</taxon>
        <taxon>Flavobacteriales</taxon>
        <taxon>Flavobacteriaceae</taxon>
        <taxon>Tenacibaculum</taxon>
    </lineage>
</organism>
<dbReference type="Proteomes" id="UP000093186">
    <property type="component" value="Unassembled WGS sequence"/>
</dbReference>
<evidence type="ECO:0000313" key="3">
    <source>
        <dbReference type="Proteomes" id="UP000093186"/>
    </source>
</evidence>
<keyword evidence="3" id="KW-1185">Reference proteome</keyword>
<sequence>MFPFTIIGVISFFYILEYFKKEEYRVNKTQFAKILILIIKTYIIISLVIAPLLMYNFLFWKLFFCLLGLGSVFYLFYYFRTDKDFL</sequence>
<feature type="transmembrane region" description="Helical" evidence="1">
    <location>
        <begin position="59"/>
        <end position="79"/>
    </location>
</feature>
<name>A0A1B9XXM0_9FLAO</name>